<evidence type="ECO:0000256" key="1">
    <source>
        <dbReference type="SAM" id="Phobius"/>
    </source>
</evidence>
<feature type="transmembrane region" description="Helical" evidence="1">
    <location>
        <begin position="16"/>
        <end position="37"/>
    </location>
</feature>
<sequence length="132" mass="15238">MEYSAAIPINKQLYSFSYVCFTAGAAGIVFSVFYLLIDVWGLRTPFLFLEWIGMNAMLVFVMAAQGIFAAFINGWYYKDPDNSLVYWIQNHVFINVWHSERLGTLLYVIFAEITFWGVVAGILHKLGIYWKL</sequence>
<name>A0A371FCC7_MUCPR</name>
<gene>
    <name evidence="2" type="ORF">CR513_44125</name>
</gene>
<accession>A0A371FCC7</accession>
<dbReference type="PANTHER" id="PTHR31061:SF5">
    <property type="entry name" value="HEPARAN-ALPHA-GLUCOSAMINIDE N-ACETYLTRANSFERASE CATALYTIC DOMAIN-CONTAINING PROTEIN"/>
    <property type="match status" value="1"/>
</dbReference>
<proteinExistence type="predicted"/>
<dbReference type="PANTHER" id="PTHR31061">
    <property type="entry name" value="LD22376P"/>
    <property type="match status" value="1"/>
</dbReference>
<evidence type="ECO:0000313" key="3">
    <source>
        <dbReference type="Proteomes" id="UP000257109"/>
    </source>
</evidence>
<feature type="non-terminal residue" evidence="2">
    <location>
        <position position="1"/>
    </location>
</feature>
<dbReference type="Proteomes" id="UP000257109">
    <property type="component" value="Unassembled WGS sequence"/>
</dbReference>
<dbReference type="EMBL" id="QJKJ01009673">
    <property type="protein sequence ID" value="RDX75944.1"/>
    <property type="molecule type" value="Genomic_DNA"/>
</dbReference>
<organism evidence="2 3">
    <name type="scientific">Mucuna pruriens</name>
    <name type="common">Velvet bean</name>
    <name type="synonym">Dolichos pruriens</name>
    <dbReference type="NCBI Taxonomy" id="157652"/>
    <lineage>
        <taxon>Eukaryota</taxon>
        <taxon>Viridiplantae</taxon>
        <taxon>Streptophyta</taxon>
        <taxon>Embryophyta</taxon>
        <taxon>Tracheophyta</taxon>
        <taxon>Spermatophyta</taxon>
        <taxon>Magnoliopsida</taxon>
        <taxon>eudicotyledons</taxon>
        <taxon>Gunneridae</taxon>
        <taxon>Pentapetalae</taxon>
        <taxon>rosids</taxon>
        <taxon>fabids</taxon>
        <taxon>Fabales</taxon>
        <taxon>Fabaceae</taxon>
        <taxon>Papilionoideae</taxon>
        <taxon>50 kb inversion clade</taxon>
        <taxon>NPAAA clade</taxon>
        <taxon>indigoferoid/millettioid clade</taxon>
        <taxon>Phaseoleae</taxon>
        <taxon>Mucuna</taxon>
    </lineage>
</organism>
<dbReference type="AlphaFoldDB" id="A0A371FCC7"/>
<evidence type="ECO:0000313" key="2">
    <source>
        <dbReference type="EMBL" id="RDX75944.1"/>
    </source>
</evidence>
<dbReference type="STRING" id="157652.A0A371FCC7"/>
<keyword evidence="1" id="KW-1133">Transmembrane helix</keyword>
<reference evidence="2" key="1">
    <citation type="submission" date="2018-05" db="EMBL/GenBank/DDBJ databases">
        <title>Draft genome of Mucuna pruriens seed.</title>
        <authorList>
            <person name="Nnadi N.E."/>
            <person name="Vos R."/>
            <person name="Hasami M.H."/>
            <person name="Devisetty U.K."/>
            <person name="Aguiy J.C."/>
        </authorList>
    </citation>
    <scope>NUCLEOTIDE SEQUENCE [LARGE SCALE GENOMIC DNA]</scope>
    <source>
        <strain evidence="2">JCA_2017</strain>
    </source>
</reference>
<feature type="transmembrane region" description="Helical" evidence="1">
    <location>
        <begin position="58"/>
        <end position="77"/>
    </location>
</feature>
<protein>
    <submittedName>
        <fullName evidence="2">Uncharacterized protein</fullName>
    </submittedName>
</protein>
<feature type="transmembrane region" description="Helical" evidence="1">
    <location>
        <begin position="105"/>
        <end position="123"/>
    </location>
</feature>
<keyword evidence="1" id="KW-0472">Membrane</keyword>
<comment type="caution">
    <text evidence="2">The sequence shown here is derived from an EMBL/GenBank/DDBJ whole genome shotgun (WGS) entry which is preliminary data.</text>
</comment>
<keyword evidence="3" id="KW-1185">Reference proteome</keyword>
<keyword evidence="1" id="KW-0812">Transmembrane</keyword>
<dbReference type="OrthoDB" id="1355383at2759"/>